<evidence type="ECO:0000313" key="13">
    <source>
        <dbReference type="Proteomes" id="UP001151287"/>
    </source>
</evidence>
<comment type="caution">
    <text evidence="12">The sequence shown here is derived from an EMBL/GenBank/DDBJ whole genome shotgun (WGS) entry which is preliminary data.</text>
</comment>
<evidence type="ECO:0000259" key="10">
    <source>
        <dbReference type="Pfam" id="PF13839"/>
    </source>
</evidence>
<feature type="domain" description="Trichome birefringence-like C-terminal" evidence="10">
    <location>
        <begin position="127"/>
        <end position="419"/>
    </location>
</feature>
<dbReference type="PANTHER" id="PTHR32285:SF57">
    <property type="entry name" value="XYLOGLUCAN O-ACETYLTRANSFERASE 1"/>
    <property type="match status" value="1"/>
</dbReference>
<dbReference type="OrthoDB" id="630188at2759"/>
<comment type="subcellular location">
    <subcellularLocation>
        <location evidence="1">Golgi apparatus membrane</location>
        <topology evidence="1">Single-pass type II membrane protein</topology>
    </subcellularLocation>
</comment>
<organism evidence="12 13">
    <name type="scientific">Rhynchospora breviuscula</name>
    <dbReference type="NCBI Taxonomy" id="2022672"/>
    <lineage>
        <taxon>Eukaryota</taxon>
        <taxon>Viridiplantae</taxon>
        <taxon>Streptophyta</taxon>
        <taxon>Embryophyta</taxon>
        <taxon>Tracheophyta</taxon>
        <taxon>Spermatophyta</taxon>
        <taxon>Magnoliopsida</taxon>
        <taxon>Liliopsida</taxon>
        <taxon>Poales</taxon>
        <taxon>Cyperaceae</taxon>
        <taxon>Cyperoideae</taxon>
        <taxon>Rhynchosporeae</taxon>
        <taxon>Rhynchospora</taxon>
    </lineage>
</organism>
<dbReference type="Pfam" id="PF14416">
    <property type="entry name" value="PMR5N"/>
    <property type="match status" value="1"/>
</dbReference>
<feature type="domain" description="Trichome birefringence-like N-terminal" evidence="11">
    <location>
        <begin position="73"/>
        <end position="121"/>
    </location>
</feature>
<keyword evidence="8 9" id="KW-0472">Membrane</keyword>
<dbReference type="GO" id="GO:0000139">
    <property type="term" value="C:Golgi membrane"/>
    <property type="evidence" value="ECO:0007669"/>
    <property type="project" value="UniProtKB-SubCell"/>
</dbReference>
<dbReference type="InterPro" id="IPR026057">
    <property type="entry name" value="TBL_C"/>
</dbReference>
<evidence type="ECO:0000256" key="8">
    <source>
        <dbReference type="ARBA" id="ARBA00023136"/>
    </source>
</evidence>
<dbReference type="Proteomes" id="UP001151287">
    <property type="component" value="Unassembled WGS sequence"/>
</dbReference>
<feature type="transmembrane region" description="Helical" evidence="9">
    <location>
        <begin position="12"/>
        <end position="30"/>
    </location>
</feature>
<keyword evidence="13" id="KW-1185">Reference proteome</keyword>
<evidence type="ECO:0000256" key="4">
    <source>
        <dbReference type="ARBA" id="ARBA00022692"/>
    </source>
</evidence>
<dbReference type="InterPro" id="IPR029962">
    <property type="entry name" value="TBL"/>
</dbReference>
<evidence type="ECO:0000256" key="6">
    <source>
        <dbReference type="ARBA" id="ARBA00022989"/>
    </source>
</evidence>
<evidence type="ECO:0000256" key="9">
    <source>
        <dbReference type="SAM" id="Phobius"/>
    </source>
</evidence>
<evidence type="ECO:0008006" key="14">
    <source>
        <dbReference type="Google" id="ProtNLM"/>
    </source>
</evidence>
<dbReference type="AlphaFoldDB" id="A0A9Q0HYS5"/>
<dbReference type="Pfam" id="PF13839">
    <property type="entry name" value="PC-Esterase"/>
    <property type="match status" value="1"/>
</dbReference>
<dbReference type="EMBL" id="JAMQYH010000001">
    <property type="protein sequence ID" value="KAJ1703694.1"/>
    <property type="molecule type" value="Genomic_DNA"/>
</dbReference>
<dbReference type="GO" id="GO:1990538">
    <property type="term" value="F:xylan O-acetyltransferase activity"/>
    <property type="evidence" value="ECO:0007669"/>
    <property type="project" value="UniProtKB-ARBA"/>
</dbReference>
<gene>
    <name evidence="12" type="ORF">LUZ63_003473</name>
</gene>
<dbReference type="PANTHER" id="PTHR32285">
    <property type="entry name" value="PROTEIN TRICHOME BIREFRINGENCE-LIKE 9-RELATED"/>
    <property type="match status" value="1"/>
</dbReference>
<keyword evidence="4 9" id="KW-0812">Transmembrane</keyword>
<name>A0A9Q0HYS5_9POAL</name>
<sequence length="427" mass="49708">MGKTQHQNLIRKLIPCVLYTLIPLAVLHYYRYISPRCSVPTADKRLESTATTDSITPLVQEQEAEVKNLSWWDYSEGHWVQTRLEPLYNCTSCEAIKLGQNCMLNGRSDTGYLYWQWQPKDTRCPPPVFDASLFLRIIRNKHLAFIGGSIARNQLESLICLLSTGSKPELVYKDSDEHKFRRWVFYEYNATIWSFWTQFFVEGIQYNQSKGINHNTLYLDTPNEKWASELDKIDIVVFSSGRWFAQKAIYYGEGNQLLGCNFPQENNCTDFNFFDAFRKAVRTSLKEVTKRFYKSDKAVVVANYTFAHFEGEWNEFATCPKTEPYKDGDAEMPYLENEMRKSAIEEVAMAVKDVKEMGGRLKIETLDVTKLTFLRRDAHPGPYMFPNPFANGIKEKVQNDCVHWCLPGPIDTWNAILLQLMKRWKDE</sequence>
<keyword evidence="5" id="KW-0735">Signal-anchor</keyword>
<evidence type="ECO:0000256" key="1">
    <source>
        <dbReference type="ARBA" id="ARBA00004323"/>
    </source>
</evidence>
<keyword evidence="7" id="KW-0333">Golgi apparatus</keyword>
<evidence type="ECO:0000256" key="2">
    <source>
        <dbReference type="ARBA" id="ARBA00007727"/>
    </source>
</evidence>
<reference evidence="12" key="1">
    <citation type="journal article" date="2022" name="Cell">
        <title>Repeat-based holocentromeres influence genome architecture and karyotype evolution.</title>
        <authorList>
            <person name="Hofstatter P.G."/>
            <person name="Thangavel G."/>
            <person name="Lux T."/>
            <person name="Neumann P."/>
            <person name="Vondrak T."/>
            <person name="Novak P."/>
            <person name="Zhang M."/>
            <person name="Costa L."/>
            <person name="Castellani M."/>
            <person name="Scott A."/>
            <person name="Toegelov H."/>
            <person name="Fuchs J."/>
            <person name="Mata-Sucre Y."/>
            <person name="Dias Y."/>
            <person name="Vanzela A.L.L."/>
            <person name="Huettel B."/>
            <person name="Almeida C.C.S."/>
            <person name="Simkova H."/>
            <person name="Souza G."/>
            <person name="Pedrosa-Harand A."/>
            <person name="Macas J."/>
            <person name="Mayer K.F.X."/>
            <person name="Houben A."/>
            <person name="Marques A."/>
        </authorList>
    </citation>
    <scope>NUCLEOTIDE SEQUENCE</scope>
    <source>
        <strain evidence="12">RhyBre1mFocal</strain>
    </source>
</reference>
<accession>A0A9Q0HYS5</accession>
<evidence type="ECO:0000256" key="3">
    <source>
        <dbReference type="ARBA" id="ARBA00022679"/>
    </source>
</evidence>
<protein>
    <recommendedName>
        <fullName evidence="14">Trichome birefringence-like N-terminal domain-containing protein</fullName>
    </recommendedName>
</protein>
<evidence type="ECO:0000259" key="11">
    <source>
        <dbReference type="Pfam" id="PF14416"/>
    </source>
</evidence>
<evidence type="ECO:0000256" key="7">
    <source>
        <dbReference type="ARBA" id="ARBA00023034"/>
    </source>
</evidence>
<keyword evidence="6 9" id="KW-1133">Transmembrane helix</keyword>
<evidence type="ECO:0000256" key="5">
    <source>
        <dbReference type="ARBA" id="ARBA00022968"/>
    </source>
</evidence>
<keyword evidence="3" id="KW-0808">Transferase</keyword>
<dbReference type="InterPro" id="IPR025846">
    <property type="entry name" value="TBL_N"/>
</dbReference>
<proteinExistence type="inferred from homology"/>
<evidence type="ECO:0000313" key="12">
    <source>
        <dbReference type="EMBL" id="KAJ1703694.1"/>
    </source>
</evidence>
<comment type="similarity">
    <text evidence="2">Belongs to the PC-esterase family. TBL subfamily.</text>
</comment>